<accession>A0A9Q0X7A6</accession>
<gene>
    <name evidence="1" type="ORF">JRQ81_012055</name>
</gene>
<sequence length="96" mass="10743">MNTFSGLTWDDAWDRCARVSALHSSLPSICDGMEAFAEQLPGQRNPFQIQLAITVSIHLQQEHPIKQLGYHVCLGLHNMDHAENVHCSTCVKTVSR</sequence>
<reference evidence="1" key="1">
    <citation type="journal article" date="2023" name="DNA Res.">
        <title>Chromosome-level genome assembly of Phrynocephalus forsythii using third-generation DNA sequencing and Hi-C analysis.</title>
        <authorList>
            <person name="Qi Y."/>
            <person name="Zhao W."/>
            <person name="Zhao Y."/>
            <person name="Niu C."/>
            <person name="Cao S."/>
            <person name="Zhang Y."/>
        </authorList>
    </citation>
    <scope>NUCLEOTIDE SEQUENCE</scope>
    <source>
        <tissue evidence="1">Muscle</tissue>
    </source>
</reference>
<dbReference type="Proteomes" id="UP001142489">
    <property type="component" value="Unassembled WGS sequence"/>
</dbReference>
<dbReference type="AlphaFoldDB" id="A0A9Q0X7A6"/>
<name>A0A9Q0X7A6_9SAUR</name>
<comment type="caution">
    <text evidence="1">The sequence shown here is derived from an EMBL/GenBank/DDBJ whole genome shotgun (WGS) entry which is preliminary data.</text>
</comment>
<evidence type="ECO:0000313" key="2">
    <source>
        <dbReference type="Proteomes" id="UP001142489"/>
    </source>
</evidence>
<keyword evidence="2" id="KW-1185">Reference proteome</keyword>
<dbReference type="EMBL" id="JAPFRF010000023">
    <property type="protein sequence ID" value="KAJ7304489.1"/>
    <property type="molecule type" value="Genomic_DNA"/>
</dbReference>
<protein>
    <submittedName>
        <fullName evidence="1">Uncharacterized protein</fullName>
    </submittedName>
</protein>
<evidence type="ECO:0000313" key="1">
    <source>
        <dbReference type="EMBL" id="KAJ7304489.1"/>
    </source>
</evidence>
<organism evidence="1 2">
    <name type="scientific">Phrynocephalus forsythii</name>
    <dbReference type="NCBI Taxonomy" id="171643"/>
    <lineage>
        <taxon>Eukaryota</taxon>
        <taxon>Metazoa</taxon>
        <taxon>Chordata</taxon>
        <taxon>Craniata</taxon>
        <taxon>Vertebrata</taxon>
        <taxon>Euteleostomi</taxon>
        <taxon>Lepidosauria</taxon>
        <taxon>Squamata</taxon>
        <taxon>Bifurcata</taxon>
        <taxon>Unidentata</taxon>
        <taxon>Episquamata</taxon>
        <taxon>Toxicofera</taxon>
        <taxon>Iguania</taxon>
        <taxon>Acrodonta</taxon>
        <taxon>Agamidae</taxon>
        <taxon>Agaminae</taxon>
        <taxon>Phrynocephalus</taxon>
    </lineage>
</organism>
<proteinExistence type="predicted"/>